<evidence type="ECO:0008006" key="6">
    <source>
        <dbReference type="Google" id="ProtNLM"/>
    </source>
</evidence>
<dbReference type="Proteomes" id="UP000094598">
    <property type="component" value="Chromosome"/>
</dbReference>
<evidence type="ECO:0000256" key="1">
    <source>
        <dbReference type="SAM" id="MobiDB-lite"/>
    </source>
</evidence>
<protein>
    <recommendedName>
        <fullName evidence="6">Transposase, Mutator family</fullName>
    </recommendedName>
</protein>
<dbReference type="Proteomes" id="UP000322283">
    <property type="component" value="Unassembled WGS sequence"/>
</dbReference>
<name>A0AAC9HJA9_NEOTH</name>
<proteinExistence type="predicted"/>
<sequence length="67" mass="7457">MQDPAGNALAKELAKECRSIGDIQEKLKKLFKDTIQQVLEAEMEHHLGYPKNSPEGINTGNSRKGYS</sequence>
<evidence type="ECO:0000313" key="4">
    <source>
        <dbReference type="Proteomes" id="UP000094598"/>
    </source>
</evidence>
<evidence type="ECO:0000313" key="3">
    <source>
        <dbReference type="EMBL" id="TYL15664.1"/>
    </source>
</evidence>
<keyword evidence="5" id="KW-1185">Reference proteome</keyword>
<organism evidence="2 4">
    <name type="scientific">Neomoorella thermoacetica</name>
    <name type="common">Clostridium thermoaceticum</name>
    <dbReference type="NCBI Taxonomy" id="1525"/>
    <lineage>
        <taxon>Bacteria</taxon>
        <taxon>Bacillati</taxon>
        <taxon>Bacillota</taxon>
        <taxon>Clostridia</taxon>
        <taxon>Neomoorellales</taxon>
        <taxon>Neomoorellaceae</taxon>
        <taxon>Neomoorella</taxon>
    </lineage>
</organism>
<dbReference type="EMBL" id="CP017019">
    <property type="protein sequence ID" value="AOQ24798.1"/>
    <property type="molecule type" value="Genomic_DNA"/>
</dbReference>
<accession>A0AAC9HJA9</accession>
<feature type="region of interest" description="Disordered" evidence="1">
    <location>
        <begin position="45"/>
        <end position="67"/>
    </location>
</feature>
<gene>
    <name evidence="2" type="ORF">Maut_02375</name>
    <name evidence="3" type="ORF">MTAT_03980</name>
</gene>
<dbReference type="EMBL" id="VCDX01000001">
    <property type="protein sequence ID" value="TYL15664.1"/>
    <property type="molecule type" value="Genomic_DNA"/>
</dbReference>
<reference evidence="3 5" key="2">
    <citation type="submission" date="2019-05" db="EMBL/GenBank/DDBJ databases">
        <title>Genome sequence of Moorella thermoacetica ATCC 33924.</title>
        <authorList>
            <person name="Poehlein A."/>
            <person name="Bengelsdorf F.R."/>
            <person name="Duerre P."/>
            <person name="Daniel R."/>
        </authorList>
    </citation>
    <scope>NUCLEOTIDE SEQUENCE [LARGE SCALE GENOMIC DNA]</scope>
    <source>
        <strain evidence="3 5">ATCC 33924</strain>
    </source>
</reference>
<evidence type="ECO:0000313" key="2">
    <source>
        <dbReference type="EMBL" id="AOQ24798.1"/>
    </source>
</evidence>
<reference evidence="2 4" key="1">
    <citation type="submission" date="2016-08" db="EMBL/GenBank/DDBJ databases">
        <title>Moorella thermoacetica DSM 103132.</title>
        <authorList>
            <person name="Jendresen C.B."/>
            <person name="Redl S.M."/>
            <person name="Jensen T.O."/>
            <person name="Nielsen A.T."/>
        </authorList>
    </citation>
    <scope>NUCLEOTIDE SEQUENCE [LARGE SCALE GENOMIC DNA]</scope>
    <source>
        <strain evidence="2 4">DSM 103132</strain>
    </source>
</reference>
<evidence type="ECO:0000313" key="5">
    <source>
        <dbReference type="Proteomes" id="UP000322283"/>
    </source>
</evidence>
<feature type="compositionally biased region" description="Polar residues" evidence="1">
    <location>
        <begin position="55"/>
        <end position="67"/>
    </location>
</feature>
<dbReference type="AlphaFoldDB" id="A0AAC9HJA9"/>